<evidence type="ECO:0000313" key="2">
    <source>
        <dbReference type="Proteomes" id="UP001241377"/>
    </source>
</evidence>
<accession>A0ACC2W275</accession>
<evidence type="ECO:0000313" key="1">
    <source>
        <dbReference type="EMBL" id="KAJ9105166.1"/>
    </source>
</evidence>
<proteinExistence type="predicted"/>
<organism evidence="1 2">
    <name type="scientific">Naganishia cerealis</name>
    <dbReference type="NCBI Taxonomy" id="610337"/>
    <lineage>
        <taxon>Eukaryota</taxon>
        <taxon>Fungi</taxon>
        <taxon>Dikarya</taxon>
        <taxon>Basidiomycota</taxon>
        <taxon>Agaricomycotina</taxon>
        <taxon>Tremellomycetes</taxon>
        <taxon>Filobasidiales</taxon>
        <taxon>Filobasidiaceae</taxon>
        <taxon>Naganishia</taxon>
    </lineage>
</organism>
<dbReference type="Proteomes" id="UP001241377">
    <property type="component" value="Unassembled WGS sequence"/>
</dbReference>
<name>A0ACC2W275_9TREE</name>
<reference evidence="1" key="1">
    <citation type="submission" date="2023-04" db="EMBL/GenBank/DDBJ databases">
        <title>Draft Genome sequencing of Naganishia species isolated from polar environments using Oxford Nanopore Technology.</title>
        <authorList>
            <person name="Leo P."/>
            <person name="Venkateswaran K."/>
        </authorList>
    </citation>
    <scope>NUCLEOTIDE SEQUENCE</scope>
    <source>
        <strain evidence="1">MNA-CCFEE 5261</strain>
    </source>
</reference>
<gene>
    <name evidence="1" type="ORF">QFC19_003626</name>
</gene>
<comment type="caution">
    <text evidence="1">The sequence shown here is derived from an EMBL/GenBank/DDBJ whole genome shotgun (WGS) entry which is preliminary data.</text>
</comment>
<keyword evidence="2" id="KW-1185">Reference proteome</keyword>
<dbReference type="EMBL" id="JASBWR010000035">
    <property type="protein sequence ID" value="KAJ9105166.1"/>
    <property type="molecule type" value="Genomic_DNA"/>
</dbReference>
<protein>
    <submittedName>
        <fullName evidence="1">Uncharacterized protein</fullName>
    </submittedName>
</protein>
<sequence length="925" mass="102024">MLTPAVVSQAGPVLLEAAIKHYIMKKKVMKDTKARGDFMYDEAFVLIKFFLETSTKCIRLLEILLHTVEELQKFGLTKTPSPPWVLTHRVLVPINPCCSDAADYVIKALGGPENAFKLCGGTKWWTVRFQAGVEGEWIGIKKDWKKEEERVRKEEARKKHKETSQAKGRLKQSVQTDNANKESDGIEGESVNYRKAPQFPFPCAIQDCLAAYLYLIRPPPNAKHRPVDPKNLILAGDSAGGNLALALLQIIRDTGLPAPAGAVLISPWSDLTHSFPSVMQNTATDIIPPYGFIHKPSTLWPPPTAELTETVQHTLRTKVKDTVNRFTGHQKASISGKKQTGVSLDDSATAASPEARSDEETTARGDTKIEPIKDGKYESTLHPTSEKSPSHHPGPTELGENHSTADPADQKHVIRLDIAGKPVTIRSQIQLYATNDQLARKSPAGSRMIQAVNAYTNFPMTEPLVSPAMGYLGGLPPLLVIASDAEVLRDEIVYVAHKAAHPDQYPLKESVKELMPSLRGIEEKYGPTQVHLQVYDHTCHVLPMISMSEPAKHCYRQIASFCQWTTREHKRGKNSLSSSQTVGIDAARNSSLAMSELSPESRPPSNVSASLSHSLDSTVPPSLAPLTLAEPVPIGSSASVKSDYSAEKPSKFKPSFTKSFSFLSASRRNKGADGGVTTTSNPVSEGGNSESREDTDMEEGFADSPVQEDLPDAGPTDQVLDPNFPSDEIKVPRNIPEGYAGNSRIYQEPFEFIRQRVSLNGECRPLEDAKDLPFLHLPLEEIGVVKEAPALRYLTGQALWDEKFKSVAKRIEKRRLAHLKEAERNGQKAIIKWKRHFAEKRDGRDEGKPFDEAAYIMDNDISWAWALQDEIPPPSAIVGRRDTSEAMALARMADRMTDEGMQIGALSLWTAMASFFSKADSDPKN</sequence>